<gene>
    <name evidence="2" type="ORF">UFOPK3773_01955</name>
</gene>
<dbReference type="InterPro" id="IPR023606">
    <property type="entry name" value="CoA-Trfase_III_dom_1_sf"/>
</dbReference>
<dbReference type="InterPro" id="IPR050483">
    <property type="entry name" value="CoA-transferase_III_domain"/>
</dbReference>
<reference evidence="2" key="1">
    <citation type="submission" date="2020-05" db="EMBL/GenBank/DDBJ databases">
        <authorList>
            <person name="Chiriac C."/>
            <person name="Salcher M."/>
            <person name="Ghai R."/>
            <person name="Kavagutti S V."/>
        </authorList>
    </citation>
    <scope>NUCLEOTIDE SEQUENCE</scope>
</reference>
<dbReference type="AlphaFoldDB" id="A0A6J7KVH6"/>
<organism evidence="2">
    <name type="scientific">freshwater metagenome</name>
    <dbReference type="NCBI Taxonomy" id="449393"/>
    <lineage>
        <taxon>unclassified sequences</taxon>
        <taxon>metagenomes</taxon>
        <taxon>ecological metagenomes</taxon>
    </lineage>
</organism>
<sequence>MPSSPAVPASAALHDAPASAGAATSTGPLDGITVIELGQLIAGPFACQILGDFGAEIIKVELPEGGDPMRQWGRLTPEGESLWWSVIGRNKKSVTLDVRTPAGRSALLSLISTADVVVENFRPGTLESWGLAYEDLTAQNPGLIMVRVSGFGQTGPYSHRAGFGAIGEAMGGLRYLVGEPGRPTVRTGLALADAVSGLMGALGAVISLLERRSSGLGQVIDVALYESMLTLMESIIPEYVATGEIRERTGATLPGVAPSNVYPTADGRDIVIAGNHDSVFRRLTELMGRPELADDPRFTSHVARGEHMAEIDEILGSWTKTQLSDELVEALAQAGVPAGPIYRAPDMLADPHFAARDSLVSVDHPTLGSLVMQNVAPKASRTPGTIRWVGPALGAHNDEVLADRLGLTPEQIEQSQGRGAV</sequence>
<dbReference type="InterPro" id="IPR003673">
    <property type="entry name" value="CoA-Trfase_fam_III"/>
</dbReference>
<name>A0A6J7KVH6_9ZZZZ</name>
<keyword evidence="1" id="KW-0808">Transferase</keyword>
<evidence type="ECO:0000256" key="1">
    <source>
        <dbReference type="ARBA" id="ARBA00022679"/>
    </source>
</evidence>
<dbReference type="Pfam" id="PF02515">
    <property type="entry name" value="CoA_transf_3"/>
    <property type="match status" value="1"/>
</dbReference>
<proteinExistence type="predicted"/>
<evidence type="ECO:0000313" key="2">
    <source>
        <dbReference type="EMBL" id="CAB4960428.1"/>
    </source>
</evidence>
<dbReference type="SUPFAM" id="SSF89796">
    <property type="entry name" value="CoA-transferase family III (CaiB/BaiF)"/>
    <property type="match status" value="1"/>
</dbReference>
<dbReference type="EMBL" id="CAFBNF010000283">
    <property type="protein sequence ID" value="CAB4960428.1"/>
    <property type="molecule type" value="Genomic_DNA"/>
</dbReference>
<dbReference type="GO" id="GO:0008410">
    <property type="term" value="F:CoA-transferase activity"/>
    <property type="evidence" value="ECO:0007669"/>
    <property type="project" value="TreeGrafter"/>
</dbReference>
<dbReference type="Gene3D" id="3.40.50.10540">
    <property type="entry name" value="Crotonobetainyl-coa:carnitine coa-transferase, domain 1"/>
    <property type="match status" value="1"/>
</dbReference>
<dbReference type="Gene3D" id="3.30.1540.10">
    <property type="entry name" value="formyl-coa transferase, domain 3"/>
    <property type="match status" value="1"/>
</dbReference>
<protein>
    <submittedName>
        <fullName evidence="2">Unannotated protein</fullName>
    </submittedName>
</protein>
<accession>A0A6J7KVH6</accession>
<dbReference type="InterPro" id="IPR044855">
    <property type="entry name" value="CoA-Trfase_III_dom3_sf"/>
</dbReference>
<dbReference type="PANTHER" id="PTHR48207">
    <property type="entry name" value="SUCCINATE--HYDROXYMETHYLGLUTARATE COA-TRANSFERASE"/>
    <property type="match status" value="1"/>
</dbReference>
<dbReference type="PANTHER" id="PTHR48207:SF3">
    <property type="entry name" value="SUCCINATE--HYDROXYMETHYLGLUTARATE COA-TRANSFERASE"/>
    <property type="match status" value="1"/>
</dbReference>